<dbReference type="CDD" id="cd16574">
    <property type="entry name" value="RING-HC_Topors"/>
    <property type="match status" value="1"/>
</dbReference>
<dbReference type="InterPro" id="IPR001841">
    <property type="entry name" value="Znf_RING"/>
</dbReference>
<feature type="compositionally biased region" description="Basic and acidic residues" evidence="5">
    <location>
        <begin position="198"/>
        <end position="208"/>
    </location>
</feature>
<feature type="domain" description="RING-type" evidence="7">
    <location>
        <begin position="314"/>
        <end position="356"/>
    </location>
</feature>
<dbReference type="Proteomes" id="UP001443914">
    <property type="component" value="Unassembled WGS sequence"/>
</dbReference>
<protein>
    <submittedName>
        <fullName evidence="8">Uncharacterized protein</fullName>
    </submittedName>
</protein>
<feature type="compositionally biased region" description="Basic and acidic residues" evidence="5">
    <location>
        <begin position="281"/>
        <end position="292"/>
    </location>
</feature>
<dbReference type="InterPro" id="IPR058746">
    <property type="entry name" value="Znf_RING-type_Topors"/>
</dbReference>
<dbReference type="Pfam" id="PF00628">
    <property type="entry name" value="PHD"/>
    <property type="match status" value="1"/>
</dbReference>
<dbReference type="Pfam" id="PF13639">
    <property type="entry name" value="zf-RING_2"/>
    <property type="match status" value="1"/>
</dbReference>
<gene>
    <name evidence="8" type="ORF">RND81_09G239200</name>
</gene>
<dbReference type="SMART" id="SM00184">
    <property type="entry name" value="RING"/>
    <property type="match status" value="1"/>
</dbReference>
<evidence type="ECO:0000313" key="8">
    <source>
        <dbReference type="EMBL" id="KAK9692071.1"/>
    </source>
</evidence>
<feature type="compositionally biased region" description="Basic residues" evidence="5">
    <location>
        <begin position="221"/>
        <end position="232"/>
    </location>
</feature>
<evidence type="ECO:0000256" key="2">
    <source>
        <dbReference type="ARBA" id="ARBA00022771"/>
    </source>
</evidence>
<dbReference type="AlphaFoldDB" id="A0AAW1IRN8"/>
<dbReference type="PROSITE" id="PS50089">
    <property type="entry name" value="ZF_RING_2"/>
    <property type="match status" value="1"/>
</dbReference>
<dbReference type="GO" id="GO:0008270">
    <property type="term" value="F:zinc ion binding"/>
    <property type="evidence" value="ECO:0007669"/>
    <property type="project" value="UniProtKB-KW"/>
</dbReference>
<dbReference type="SMART" id="SM00249">
    <property type="entry name" value="PHD"/>
    <property type="match status" value="1"/>
</dbReference>
<dbReference type="InterPro" id="IPR013083">
    <property type="entry name" value="Znf_RING/FYVE/PHD"/>
</dbReference>
<feature type="region of interest" description="Disordered" evidence="5">
    <location>
        <begin position="1"/>
        <end position="232"/>
    </location>
</feature>
<feature type="compositionally biased region" description="Polar residues" evidence="5">
    <location>
        <begin position="8"/>
        <end position="18"/>
    </location>
</feature>
<evidence type="ECO:0000259" key="6">
    <source>
        <dbReference type="PROSITE" id="PS50016"/>
    </source>
</evidence>
<dbReference type="PANTHER" id="PTHR47177">
    <property type="entry name" value="F18C1.6 PROTEIN"/>
    <property type="match status" value="1"/>
</dbReference>
<dbReference type="PROSITE" id="PS00518">
    <property type="entry name" value="ZF_RING_1"/>
    <property type="match status" value="1"/>
</dbReference>
<evidence type="ECO:0000256" key="5">
    <source>
        <dbReference type="SAM" id="MobiDB-lite"/>
    </source>
</evidence>
<keyword evidence="3" id="KW-0862">Zinc</keyword>
<dbReference type="InterPro" id="IPR019787">
    <property type="entry name" value="Znf_PHD-finger"/>
</dbReference>
<feature type="compositionally biased region" description="Basic residues" evidence="5">
    <location>
        <begin position="157"/>
        <end position="196"/>
    </location>
</feature>
<dbReference type="EMBL" id="JBDFQZ010000009">
    <property type="protein sequence ID" value="KAK9692071.1"/>
    <property type="molecule type" value="Genomic_DNA"/>
</dbReference>
<sequence>MRRGSKNGMKQRSNQPLQKRTMESEDSDEDYVAEVDEQSDDLDSLVGDASAEESCFEEEIKAEKKEEEDEDGWRTVVKPKPTFPNGSSRSMNNGVSRPRKRTKVKHGDDDDSDDDDEEFKPDFEYLDDDDDDDDDEDEDEEDEYNEEDEDDEEFLKSKSKSKTNKRGRTKLKRKNSVRTVRRKRTVRKPSKKRSKRVGSSERKSKSGVDEEFVDEAPALRGRTKGRPRRLKKTVAVKSDSDICSDSSDREFTISEEEREQIREANLFCRTLAVNLRSSRKSQDDEPFCEPKKPPAKKGKEKAVETKNDTGKPVCGICLTEEAKNSVRGTLNCCSHYFCFACIMEWSKVETRCPLCKQRFVTISKPTKCGKGFDLRNAVITVPERDQVYQPSEEELRDFLNPYENVICTECHQGGDDALMLLCDVCDSPAHTYCVGLGREVPEGNWYCDGCRPAVLASSHSQIQGRIADQRAGADASDRQPTYENMAEIDLNVTIPETQFSQGEGFLPSPRFSGGSLPSPVSGIGVSTVSGRRRIHRQIRYILSNRISQTGGDISSLGNMIGLGVDTTFHRGRTDVGTSHHAQQIGRFHEYYPHSVQNTDFGRLGDMMGHVGQPLTAVDGSLHGHRAWSGLDNIHLESTQASLFASGPLQPCTSRSSFLPDVGGLSSENRVEEHTNIPKNEVHSIVVNQLKSLSRDMNLGQNIYTEIIRRSTDTIMAAYGLEPRRHDTFSVQAAKCMHLDSLAYVETSPMNGCCLVCFRDFVKLVVQRVMDILMAPHWQDFRH</sequence>
<organism evidence="8 9">
    <name type="scientific">Saponaria officinalis</name>
    <name type="common">Common soapwort</name>
    <name type="synonym">Lychnis saponaria</name>
    <dbReference type="NCBI Taxonomy" id="3572"/>
    <lineage>
        <taxon>Eukaryota</taxon>
        <taxon>Viridiplantae</taxon>
        <taxon>Streptophyta</taxon>
        <taxon>Embryophyta</taxon>
        <taxon>Tracheophyta</taxon>
        <taxon>Spermatophyta</taxon>
        <taxon>Magnoliopsida</taxon>
        <taxon>eudicotyledons</taxon>
        <taxon>Gunneridae</taxon>
        <taxon>Pentapetalae</taxon>
        <taxon>Caryophyllales</taxon>
        <taxon>Caryophyllaceae</taxon>
        <taxon>Caryophylleae</taxon>
        <taxon>Saponaria</taxon>
    </lineage>
</organism>
<dbReference type="InterPro" id="IPR017907">
    <property type="entry name" value="Znf_RING_CS"/>
</dbReference>
<keyword evidence="1" id="KW-0479">Metal-binding</keyword>
<feature type="compositionally biased region" description="Acidic residues" evidence="5">
    <location>
        <begin position="109"/>
        <end position="153"/>
    </location>
</feature>
<name>A0AAW1IRN8_SAPOF</name>
<evidence type="ECO:0000313" key="9">
    <source>
        <dbReference type="Proteomes" id="UP001443914"/>
    </source>
</evidence>
<dbReference type="InterPro" id="IPR011011">
    <property type="entry name" value="Znf_FYVE_PHD"/>
</dbReference>
<dbReference type="Gene3D" id="3.30.40.10">
    <property type="entry name" value="Zinc/RING finger domain, C3HC4 (zinc finger)"/>
    <property type="match status" value="2"/>
</dbReference>
<dbReference type="SUPFAM" id="SSF57903">
    <property type="entry name" value="FYVE/PHD zinc finger"/>
    <property type="match status" value="1"/>
</dbReference>
<evidence type="ECO:0000256" key="4">
    <source>
        <dbReference type="PROSITE-ProRule" id="PRU00175"/>
    </source>
</evidence>
<comment type="caution">
    <text evidence="8">The sequence shown here is derived from an EMBL/GenBank/DDBJ whole genome shotgun (WGS) entry which is preliminary data.</text>
</comment>
<proteinExistence type="predicted"/>
<keyword evidence="2 4" id="KW-0863">Zinc-finger</keyword>
<dbReference type="PANTHER" id="PTHR47177:SF3">
    <property type="entry name" value="F18C1.6 PROTEIN"/>
    <property type="match status" value="1"/>
</dbReference>
<accession>A0AAW1IRN8</accession>
<evidence type="ECO:0000256" key="3">
    <source>
        <dbReference type="ARBA" id="ARBA00022833"/>
    </source>
</evidence>
<dbReference type="PROSITE" id="PS50016">
    <property type="entry name" value="ZF_PHD_2"/>
    <property type="match status" value="1"/>
</dbReference>
<feature type="compositionally biased region" description="Polar residues" evidence="5">
    <location>
        <begin position="84"/>
        <end position="95"/>
    </location>
</feature>
<reference evidence="8" key="1">
    <citation type="submission" date="2024-03" db="EMBL/GenBank/DDBJ databases">
        <title>WGS assembly of Saponaria officinalis var. Norfolk2.</title>
        <authorList>
            <person name="Jenkins J."/>
            <person name="Shu S."/>
            <person name="Grimwood J."/>
            <person name="Barry K."/>
            <person name="Goodstein D."/>
            <person name="Schmutz J."/>
            <person name="Leebens-Mack J."/>
            <person name="Osbourn A."/>
        </authorList>
    </citation>
    <scope>NUCLEOTIDE SEQUENCE [LARGE SCALE GENOMIC DNA]</scope>
    <source>
        <strain evidence="8">JIC</strain>
    </source>
</reference>
<feature type="region of interest" description="Disordered" evidence="5">
    <location>
        <begin position="281"/>
        <end position="304"/>
    </location>
</feature>
<evidence type="ECO:0000256" key="1">
    <source>
        <dbReference type="ARBA" id="ARBA00022723"/>
    </source>
</evidence>
<dbReference type="InterPro" id="IPR001965">
    <property type="entry name" value="Znf_PHD"/>
</dbReference>
<feature type="domain" description="PHD-type" evidence="6">
    <location>
        <begin position="404"/>
        <end position="453"/>
    </location>
</feature>
<evidence type="ECO:0000259" key="7">
    <source>
        <dbReference type="PROSITE" id="PS50089"/>
    </source>
</evidence>
<dbReference type="SUPFAM" id="SSF57850">
    <property type="entry name" value="RING/U-box"/>
    <property type="match status" value="1"/>
</dbReference>
<feature type="compositionally biased region" description="Acidic residues" evidence="5">
    <location>
        <begin position="24"/>
        <end position="43"/>
    </location>
</feature>
<keyword evidence="9" id="KW-1185">Reference proteome</keyword>